<keyword evidence="10" id="KW-1185">Reference proteome</keyword>
<accession>A0AAD9JF07</accession>
<dbReference type="SUPFAM" id="SSF53335">
    <property type="entry name" value="S-adenosyl-L-methionine-dependent methyltransferases"/>
    <property type="match status" value="1"/>
</dbReference>
<dbReference type="InterPro" id="IPR025807">
    <property type="entry name" value="Adrift-typ_MeTrfase"/>
</dbReference>
<evidence type="ECO:0000256" key="7">
    <source>
        <dbReference type="PROSITE-ProRule" id="PRU00946"/>
    </source>
</evidence>
<feature type="binding site" evidence="7">
    <location>
        <position position="171"/>
    </location>
    <ligand>
        <name>S-adenosyl-L-methionine</name>
        <dbReference type="ChEBI" id="CHEBI:59789"/>
    </ligand>
</feature>
<evidence type="ECO:0000256" key="2">
    <source>
        <dbReference type="ARBA" id="ARBA00021134"/>
    </source>
</evidence>
<dbReference type="GO" id="GO:0005737">
    <property type="term" value="C:cytoplasm"/>
    <property type="evidence" value="ECO:0007669"/>
    <property type="project" value="TreeGrafter"/>
</dbReference>
<dbReference type="InterPro" id="IPR029063">
    <property type="entry name" value="SAM-dependent_MTases_sf"/>
</dbReference>
<evidence type="ECO:0000256" key="4">
    <source>
        <dbReference type="ARBA" id="ARBA00022679"/>
    </source>
</evidence>
<keyword evidence="3 7" id="KW-0489">Methyltransferase</keyword>
<feature type="domain" description="Adrift-type SAM-dependent 2'-O-MTase" evidence="8">
    <location>
        <begin position="115"/>
        <end position="321"/>
    </location>
</feature>
<proteinExistence type="predicted"/>
<evidence type="ECO:0000313" key="10">
    <source>
        <dbReference type="Proteomes" id="UP001208570"/>
    </source>
</evidence>
<organism evidence="9 10">
    <name type="scientific">Paralvinella palmiformis</name>
    <dbReference type="NCBI Taxonomy" id="53620"/>
    <lineage>
        <taxon>Eukaryota</taxon>
        <taxon>Metazoa</taxon>
        <taxon>Spiralia</taxon>
        <taxon>Lophotrochozoa</taxon>
        <taxon>Annelida</taxon>
        <taxon>Polychaeta</taxon>
        <taxon>Sedentaria</taxon>
        <taxon>Canalipalpata</taxon>
        <taxon>Terebellida</taxon>
        <taxon>Terebelliformia</taxon>
        <taxon>Alvinellidae</taxon>
        <taxon>Paralvinella</taxon>
    </lineage>
</organism>
<comment type="caution">
    <text evidence="9">The sequence shown here is derived from an EMBL/GenBank/DDBJ whole genome shotgun (WGS) entry which is preliminary data.</text>
</comment>
<dbReference type="InterPro" id="IPR002877">
    <property type="entry name" value="RNA_MeTrfase_FtsJ_dom"/>
</dbReference>
<dbReference type="InterPro" id="IPR050851">
    <property type="entry name" value="mRNA_Cap_2O-Ribose_MeTrfase"/>
</dbReference>
<feature type="binding site" evidence="7">
    <location>
        <position position="152"/>
    </location>
    <ligand>
        <name>S-adenosyl-L-methionine</name>
        <dbReference type="ChEBI" id="CHEBI:59789"/>
    </ligand>
</feature>
<dbReference type="GO" id="GO:0005634">
    <property type="term" value="C:nucleus"/>
    <property type="evidence" value="ECO:0007669"/>
    <property type="project" value="UniProtKB-ARBA"/>
</dbReference>
<dbReference type="EMBL" id="JAODUP010000373">
    <property type="protein sequence ID" value="KAK2151175.1"/>
    <property type="molecule type" value="Genomic_DNA"/>
</dbReference>
<dbReference type="Proteomes" id="UP001208570">
    <property type="component" value="Unassembled WGS sequence"/>
</dbReference>
<evidence type="ECO:0000256" key="5">
    <source>
        <dbReference type="ARBA" id="ARBA00022691"/>
    </source>
</evidence>
<reference evidence="9" key="1">
    <citation type="journal article" date="2023" name="Mol. Biol. Evol.">
        <title>Third-Generation Sequencing Reveals the Adaptive Role of the Epigenome in Three Deep-Sea Polychaetes.</title>
        <authorList>
            <person name="Perez M."/>
            <person name="Aroh O."/>
            <person name="Sun Y."/>
            <person name="Lan Y."/>
            <person name="Juniper S.K."/>
            <person name="Young C.R."/>
            <person name="Angers B."/>
            <person name="Qian P.Y."/>
        </authorList>
    </citation>
    <scope>NUCLEOTIDE SEQUENCE</scope>
    <source>
        <strain evidence="9">P08H-3</strain>
    </source>
</reference>
<dbReference type="AlphaFoldDB" id="A0AAD9JF07"/>
<evidence type="ECO:0000259" key="8">
    <source>
        <dbReference type="PROSITE" id="PS51614"/>
    </source>
</evidence>
<evidence type="ECO:0000313" key="9">
    <source>
        <dbReference type="EMBL" id="KAK2151175.1"/>
    </source>
</evidence>
<sequence>MSEHQEDSCQSQNSDSDDKHSVFYQTMTLLADQNFNKEFVYPICETLSWTDPSIQNVMFSESRWTDPLLQDLKRDLNERKALLSDLDIVKWHNHTTQTHPGGLIMRMMKKHFNAEMCTQAWCKFREIVHRLDLESHLQEDQLRTVHLCEAPGAFITSFNHYLRNRGFINYWIWLGVTLNPYYEGNSRNSMIDDDRFINNTLDHWYFGSDNTGDIINMDNAIGLIKLCRDMGGVHLVTADGSVDCADNPGEQENVTSALHYSEVTAALHVLKPGGHFVLKMFTMFEDESVGLMYILRSCFDKPVTSKPGNSELYVIAQDFKGLPDSFLEILLSQIESNHSKCILPEHIIVDGFLTSHRRCCQMFTKHQMDAISENLQLFRTDDNLGHVIRLKMLREGCQTEYVNRYEIKALDRMEWIVCGQGKKYQTYRSNYVSLTRRHTGSFVARQQQLNLDWKERLQRMSVFTDDLSICLPWLQCSVCPSKADIDTWFPVRGKAFQEINSSRFCDVNLLHMYNDVLTHAQYLQRPVSDEDYCQFHKKCLGTVMTLFDDGVSVVSVSYKDNLSDILSGEPSQKFRPDSSLVMAIPPPLTQIIAALIYICGQCFTKVTVVIPEQTALPLCYLVAIGYKSSSESLISYLPTIQSCNHTDSVSATSCSETSRTRDKLLEIVPLHRLCGK</sequence>
<dbReference type="Gene3D" id="3.40.50.12760">
    <property type="match status" value="1"/>
</dbReference>
<gene>
    <name evidence="9" type="ORF">LSH36_373g01006</name>
</gene>
<keyword evidence="4 7" id="KW-0808">Transferase</keyword>
<name>A0AAD9JF07_9ANNE</name>
<feature type="active site" description="Proton acceptor" evidence="7">
    <location>
        <position position="279"/>
    </location>
</feature>
<keyword evidence="5 7" id="KW-0949">S-adenosyl-L-methionine</keyword>
<dbReference type="GO" id="GO:0006370">
    <property type="term" value="P:7-methylguanosine mRNA capping"/>
    <property type="evidence" value="ECO:0007669"/>
    <property type="project" value="TreeGrafter"/>
</dbReference>
<feature type="binding site" evidence="7">
    <location>
        <position position="239"/>
    </location>
    <ligand>
        <name>S-adenosyl-L-methionine</name>
        <dbReference type="ChEBI" id="CHEBI:59789"/>
    </ligand>
</feature>
<dbReference type="GO" id="GO:0004483">
    <property type="term" value="F:methyltransferase cap1 activity"/>
    <property type="evidence" value="ECO:0007669"/>
    <property type="project" value="TreeGrafter"/>
</dbReference>
<dbReference type="GO" id="GO:0032259">
    <property type="term" value="P:methylation"/>
    <property type="evidence" value="ECO:0007669"/>
    <property type="project" value="UniProtKB-KW"/>
</dbReference>
<dbReference type="Pfam" id="PF01728">
    <property type="entry name" value="FtsJ"/>
    <property type="match status" value="1"/>
</dbReference>
<dbReference type="PANTHER" id="PTHR16121:SF2">
    <property type="entry name" value="CAP-SPECIFIC MRNA (NUCLEOSIDE-2'-O-)-METHYLTRANSFERASE 2"/>
    <property type="match status" value="1"/>
</dbReference>
<dbReference type="PROSITE" id="PS51614">
    <property type="entry name" value="SAM_MT_ADRIFT"/>
    <property type="match status" value="1"/>
</dbReference>
<dbReference type="GO" id="GO:0120550">
    <property type="term" value="F:methyltransferase cap2 activity"/>
    <property type="evidence" value="ECO:0007669"/>
    <property type="project" value="UniProtKB-EC"/>
</dbReference>
<dbReference type="EC" id="2.1.1.296" evidence="1"/>
<dbReference type="PANTHER" id="PTHR16121">
    <property type="entry name" value="CAP-SPECIFIC MRNA (NUCLEOSIDE-2'-O-)-METHYLTRANSFERASE 1-RELATED"/>
    <property type="match status" value="1"/>
</dbReference>
<protein>
    <recommendedName>
        <fullName evidence="2">Cap-specific mRNA (nucleoside-2'-O-)-methyltransferase 2</fullName>
        <ecNumber evidence="1">2.1.1.296</ecNumber>
    </recommendedName>
</protein>
<evidence type="ECO:0000256" key="3">
    <source>
        <dbReference type="ARBA" id="ARBA00022603"/>
    </source>
</evidence>
<comment type="catalytic activity">
    <reaction evidence="6">
        <text>a 5'-end (N(7)-methyl 5'-triphosphoguanosine)-(2'-O-methyl-ribonucleoside)-(ribonucleotide) in mRNA + S-adenosyl-L-methionine = a 5'-end (N(7)-methyl 5'-triphosphoguanosine)-(2'-O-methyl-ribonucleoside)-(2'-O-methyl-ribonucleotide) in mRNA + S-adenosyl-L-homocysteine + H(+)</text>
        <dbReference type="Rhea" id="RHEA:67024"/>
        <dbReference type="Rhea" id="RHEA-COMP:17169"/>
        <dbReference type="Rhea" id="RHEA-COMP:17170"/>
        <dbReference type="ChEBI" id="CHEBI:15378"/>
        <dbReference type="ChEBI" id="CHEBI:57856"/>
        <dbReference type="ChEBI" id="CHEBI:59789"/>
        <dbReference type="ChEBI" id="CHEBI:167612"/>
        <dbReference type="ChEBI" id="CHEBI:167614"/>
        <dbReference type="EC" id="2.1.1.296"/>
    </reaction>
</comment>
<evidence type="ECO:0000256" key="6">
    <source>
        <dbReference type="ARBA" id="ARBA00049477"/>
    </source>
</evidence>
<evidence type="ECO:0000256" key="1">
    <source>
        <dbReference type="ARBA" id="ARBA00012770"/>
    </source>
</evidence>